<comment type="caution">
    <text evidence="4">The sequence shown here is derived from an EMBL/GenBank/DDBJ whole genome shotgun (WGS) entry which is preliminary data.</text>
</comment>
<dbReference type="InterPro" id="IPR057840">
    <property type="entry name" value="FimV_N"/>
</dbReference>
<feature type="compositionally biased region" description="Acidic residues" evidence="1">
    <location>
        <begin position="553"/>
        <end position="575"/>
    </location>
</feature>
<feature type="compositionally biased region" description="Acidic residues" evidence="1">
    <location>
        <begin position="948"/>
        <end position="988"/>
    </location>
</feature>
<feature type="compositionally biased region" description="Acidic residues" evidence="1">
    <location>
        <begin position="865"/>
        <end position="876"/>
    </location>
</feature>
<dbReference type="OrthoDB" id="5298707at2"/>
<dbReference type="InterPro" id="IPR020012">
    <property type="entry name" value="LysM_FimV"/>
</dbReference>
<dbReference type="Pfam" id="PF25800">
    <property type="entry name" value="FimV_N"/>
    <property type="match status" value="1"/>
</dbReference>
<proteinExistence type="predicted"/>
<keyword evidence="5" id="KW-1185">Reference proteome</keyword>
<evidence type="ECO:0000313" key="5">
    <source>
        <dbReference type="Proteomes" id="UP000460751"/>
    </source>
</evidence>
<dbReference type="EMBL" id="WMEX01000006">
    <property type="protein sequence ID" value="MYL27516.1"/>
    <property type="molecule type" value="Genomic_DNA"/>
</dbReference>
<dbReference type="InterPro" id="IPR038440">
    <property type="entry name" value="FimV_C_sf"/>
</dbReference>
<feature type="compositionally biased region" description="Basic and acidic residues" evidence="1">
    <location>
        <begin position="733"/>
        <end position="742"/>
    </location>
</feature>
<feature type="compositionally biased region" description="Acidic residues" evidence="1">
    <location>
        <begin position="672"/>
        <end position="682"/>
    </location>
</feature>
<feature type="signal peptide" evidence="2">
    <location>
        <begin position="1"/>
        <end position="23"/>
    </location>
</feature>
<feature type="region of interest" description="Disordered" evidence="1">
    <location>
        <begin position="549"/>
        <end position="592"/>
    </location>
</feature>
<feature type="compositionally biased region" description="Acidic residues" evidence="1">
    <location>
        <begin position="832"/>
        <end position="854"/>
    </location>
</feature>
<organism evidence="4 5">
    <name type="scientific">Vreelandella halophila</name>
    <dbReference type="NCBI Taxonomy" id="86177"/>
    <lineage>
        <taxon>Bacteria</taxon>
        <taxon>Pseudomonadati</taxon>
        <taxon>Pseudomonadota</taxon>
        <taxon>Gammaproteobacteria</taxon>
        <taxon>Oceanospirillales</taxon>
        <taxon>Halomonadaceae</taxon>
        <taxon>Vreelandella</taxon>
    </lineage>
</organism>
<feature type="compositionally biased region" description="Low complexity" evidence="1">
    <location>
        <begin position="891"/>
        <end position="904"/>
    </location>
</feature>
<feature type="compositionally biased region" description="Basic and acidic residues" evidence="1">
    <location>
        <begin position="150"/>
        <end position="167"/>
    </location>
</feature>
<feature type="domain" description="FimV N-terminal" evidence="3">
    <location>
        <begin position="24"/>
        <end position="130"/>
    </location>
</feature>
<feature type="compositionally biased region" description="Basic and acidic residues" evidence="1">
    <location>
        <begin position="379"/>
        <end position="388"/>
    </location>
</feature>
<dbReference type="AlphaFoldDB" id="A0A9X4YD48"/>
<feature type="region of interest" description="Disordered" evidence="1">
    <location>
        <begin position="237"/>
        <end position="332"/>
    </location>
</feature>
<feature type="region of interest" description="Disordered" evidence="1">
    <location>
        <begin position="379"/>
        <end position="505"/>
    </location>
</feature>
<dbReference type="RefSeq" id="WP_160899198.1">
    <property type="nucleotide sequence ID" value="NZ_WMEX01000006.1"/>
</dbReference>
<dbReference type="NCBIfam" id="TIGR03504">
    <property type="entry name" value="FimV_Cterm"/>
    <property type="match status" value="1"/>
</dbReference>
<feature type="compositionally biased region" description="Acidic residues" evidence="1">
    <location>
        <begin position="1012"/>
        <end position="1025"/>
    </location>
</feature>
<dbReference type="NCBIfam" id="TIGR03505">
    <property type="entry name" value="FimV_core"/>
    <property type="match status" value="1"/>
</dbReference>
<feature type="region of interest" description="Disordered" evidence="1">
    <location>
        <begin position="129"/>
        <end position="199"/>
    </location>
</feature>
<feature type="compositionally biased region" description="Acidic residues" evidence="1">
    <location>
        <begin position="700"/>
        <end position="724"/>
    </location>
</feature>
<gene>
    <name evidence="4" type="ORF">GLW01_12010</name>
</gene>
<feature type="compositionally biased region" description="Low complexity" evidence="1">
    <location>
        <begin position="268"/>
        <end position="301"/>
    </location>
</feature>
<keyword evidence="2" id="KW-0732">Signal</keyword>
<dbReference type="Gene3D" id="1.20.58.2200">
    <property type="match status" value="1"/>
</dbReference>
<dbReference type="InterPro" id="IPR020011">
    <property type="entry name" value="FimV_C"/>
</dbReference>
<dbReference type="Proteomes" id="UP000460751">
    <property type="component" value="Unassembled WGS sequence"/>
</dbReference>
<sequence>MKVRKLAVALALAGGLGSGLAQALGMGEGRILTNLNEPLRAEIELSEPGDLSADQIRVSLAPESAFERAGLRRMDVLHDLDFDVIESDGGFRINVTSEDPIREPFLNFLVELAWPNGRLLREYSFLVDPPSRDPGPEAIGPSAETGGGDTRTREQAAPEARGERRQPESATSATGGSPDEYGPTGANDTLWGIAGEVSPSSDLSRHQVMLAVQEANPNAFSNNNINQLRRGRVLRIPSEEAMRSRSRQEAIQQVMAQNKRHQQAGQSQAETAAAPEAEQAGGADQSQQQAGATGQQSSSGESGDELRILVADGENSAGDGTMAGMGDGEGDERLAAALEELERAERDREELSDRLKDLEEQLDTMSQLIELKDDQLAEMEQRLAKARESGQASGDTESEGTGGTDGDETAADDATGTGSGQASGGETTEGDSGEDSVASEESVEESMAESDTAESGSGEAGADDDESDPAAAASSGGEPDDGDASAQPDPEQTKSQGAPKSAGDVVQRVINDPRYQIGAGVLGIALLALLWGLARRNAAREQAFYDQLKDVSENPEEPVEAEDPLDLDAAGDETATEATGEEAAPRSEGSEDALAEADVYLAYGRLGQAARHLEGAISSEPSRVDLRLKLLEVYADAGESENFEKQYRELGAFNDDEAIEQADALRSRMEAADEDLSIEDLTEQLKTGTGSEAETGGQSLEDDASLEDEGFDFSALEDVDDLLDESSGSESSDTSHAEKGGDQELQSEEFSLDFDLGEEETPAASETTGASEDTVDASDSEEDVADLGFSMDDLELEEPGETEEESVPELDAEAEAAEQPVSETGDNTEQASDADTDLSLDDLDVDLDTGEEPAETASEAPSGTDFDDSFLEELDAELDRVTDGEAEAGESGETAAPAGENAAPEGDDELDDLSLDVSDEDLELAEEVAQEGVGEEPEAPGETSDASGGEDEAPADQLEESLMDSEMEDLGAESALSDEELAALEGEESQASQGHQEETGDMESGETSTGSEDSDDEFDFLEGTDEAGTKLDLARAYVEMGDADGARDILEEVAREGSEEQQQEAQRLLSEL</sequence>
<feature type="compositionally biased region" description="Acidic residues" evidence="1">
    <location>
        <begin position="745"/>
        <end position="761"/>
    </location>
</feature>
<evidence type="ECO:0000256" key="1">
    <source>
        <dbReference type="SAM" id="MobiDB-lite"/>
    </source>
</evidence>
<feature type="compositionally biased region" description="Polar residues" evidence="1">
    <location>
        <begin position="821"/>
        <end position="830"/>
    </location>
</feature>
<feature type="chain" id="PRO_5040819144" description="FimV N-terminal domain-containing protein" evidence="2">
    <location>
        <begin position="24"/>
        <end position="1072"/>
    </location>
</feature>
<name>A0A9X4YD48_9GAMM</name>
<feature type="compositionally biased region" description="Acidic residues" evidence="1">
    <location>
        <begin position="773"/>
        <end position="785"/>
    </location>
</feature>
<feature type="compositionally biased region" description="Basic and acidic residues" evidence="1">
    <location>
        <begin position="237"/>
        <end position="248"/>
    </location>
</feature>
<protein>
    <recommendedName>
        <fullName evidence="3">FimV N-terminal domain-containing protein</fullName>
    </recommendedName>
</protein>
<evidence type="ECO:0000313" key="4">
    <source>
        <dbReference type="EMBL" id="MYL27516.1"/>
    </source>
</evidence>
<reference evidence="4 5" key="1">
    <citation type="submission" date="2019-11" db="EMBL/GenBank/DDBJ databases">
        <title>Genome sequences of 17 halophilic strains isolated from different environments.</title>
        <authorList>
            <person name="Furrow R.E."/>
        </authorList>
    </citation>
    <scope>NUCLEOTIDE SEQUENCE [LARGE SCALE GENOMIC DNA]</scope>
    <source>
        <strain evidence="4 5">22507_15_FS</strain>
    </source>
</reference>
<feature type="compositionally biased region" description="Polar residues" evidence="1">
    <location>
        <begin position="684"/>
        <end position="698"/>
    </location>
</feature>
<evidence type="ECO:0000259" key="3">
    <source>
        <dbReference type="Pfam" id="PF25800"/>
    </source>
</evidence>
<accession>A0A9X4YD48</accession>
<feature type="compositionally biased region" description="Acidic residues" evidence="1">
    <location>
        <begin position="792"/>
        <end position="816"/>
    </location>
</feature>
<feature type="compositionally biased region" description="Acidic residues" evidence="1">
    <location>
        <begin position="905"/>
        <end position="939"/>
    </location>
</feature>
<evidence type="ECO:0000256" key="2">
    <source>
        <dbReference type="SAM" id="SignalP"/>
    </source>
</evidence>
<feature type="region of interest" description="Disordered" evidence="1">
    <location>
        <begin position="667"/>
        <end position="1026"/>
    </location>
</feature>
<feature type="compositionally biased region" description="Acidic residues" evidence="1">
    <location>
        <begin position="428"/>
        <end position="452"/>
    </location>
</feature>